<organism evidence="1">
    <name type="scientific">Desertifilum tharense IPPAS B-1220</name>
    <dbReference type="NCBI Taxonomy" id="1781255"/>
    <lineage>
        <taxon>Bacteria</taxon>
        <taxon>Bacillati</taxon>
        <taxon>Cyanobacteriota</taxon>
        <taxon>Cyanophyceae</taxon>
        <taxon>Desertifilales</taxon>
        <taxon>Desertifilaceae</taxon>
        <taxon>Desertifilum</taxon>
    </lineage>
</organism>
<dbReference type="InterPro" id="IPR011335">
    <property type="entry name" value="Restrct_endonuc-II-like"/>
</dbReference>
<dbReference type="GO" id="GO:0003676">
    <property type="term" value="F:nucleic acid binding"/>
    <property type="evidence" value="ECO:0007669"/>
    <property type="project" value="InterPro"/>
</dbReference>
<dbReference type="InterPro" id="IPR011856">
    <property type="entry name" value="tRNA_endonuc-like_dom_sf"/>
</dbReference>
<dbReference type="Pfam" id="PF08814">
    <property type="entry name" value="XisH"/>
    <property type="match status" value="1"/>
</dbReference>
<evidence type="ECO:0000313" key="1">
    <source>
        <dbReference type="EMBL" id="OEJ75121.1"/>
    </source>
</evidence>
<dbReference type="CDD" id="cd22366">
    <property type="entry name" value="XisH-like"/>
    <property type="match status" value="1"/>
</dbReference>
<dbReference type="STRING" id="1781255.BH720_10340"/>
<dbReference type="AlphaFoldDB" id="A0A1E5QKK3"/>
<dbReference type="EMBL" id="MJGC01000053">
    <property type="protein sequence ID" value="OEJ75121.1"/>
    <property type="molecule type" value="Genomic_DNA"/>
</dbReference>
<proteinExistence type="predicted"/>
<protein>
    <submittedName>
        <fullName evidence="1">Fatty-acid synthase</fullName>
    </submittedName>
</protein>
<dbReference type="OrthoDB" id="456752at2"/>
<dbReference type="RefSeq" id="WP_069967119.1">
    <property type="nucleotide sequence ID" value="NZ_CM124774.1"/>
</dbReference>
<dbReference type="SUPFAM" id="SSF52980">
    <property type="entry name" value="Restriction endonuclease-like"/>
    <property type="match status" value="1"/>
</dbReference>
<dbReference type="Gene3D" id="3.40.1350.10">
    <property type="match status" value="1"/>
</dbReference>
<name>A0A1E5QKK3_9CYAN</name>
<gene>
    <name evidence="1" type="ORF">BH720_10340</name>
</gene>
<comment type="caution">
    <text evidence="1">The sequence shown here is derived from an EMBL/GenBank/DDBJ whole genome shotgun (WGS) entry which is preliminary data.</text>
</comment>
<reference evidence="1" key="1">
    <citation type="submission" date="2016-09" db="EMBL/GenBank/DDBJ databases">
        <title>Draft genome of thermotolerant cyanobacterium Desertifilum sp. strain IPPAS B-1220.</title>
        <authorList>
            <person name="Sinetova M.A."/>
            <person name="Bolakhan K."/>
            <person name="Zayadan B.K."/>
            <person name="Mironov K.S."/>
            <person name="Ustinova V."/>
            <person name="Kupriyanova E.V."/>
            <person name="Sidorov R.A."/>
            <person name="Skrypnik A.N."/>
            <person name="Gogoleva N.E."/>
            <person name="Gogolev Y.V."/>
            <person name="Los D.A."/>
        </authorList>
    </citation>
    <scope>NUCLEOTIDE SEQUENCE [LARGE SCALE GENOMIC DNA]</scope>
    <source>
        <strain evidence="1">IPPAS B-1220</strain>
    </source>
</reference>
<accession>A0A1E5QKK3</accession>
<sequence length="138" mass="15791">MPALDHYHNAVKNALIKAGWLITHDPLHLRWGTRDMYVDLGARRLLAAEQGEQKIAVEVKSFIGYSEIEDLKNAVGQFVLYRAILSQTEPDRKLYLAVRENTFISLFEEPVGQLLIRGENLSLITFNPTEEAIVRWIT</sequence>
<dbReference type="InterPro" id="IPR014919">
    <property type="entry name" value="XisH"/>
</dbReference>